<dbReference type="AlphaFoldDB" id="A6HY38"/>
<gene>
    <name evidence="1" type="ORF">rCG_47279</name>
</gene>
<protein>
    <submittedName>
        <fullName evidence="1">RCG47279</fullName>
    </submittedName>
</protein>
<accession>A6HY38</accession>
<evidence type="ECO:0000313" key="1">
    <source>
        <dbReference type="EMBL" id="EDM12119.1"/>
    </source>
</evidence>
<dbReference type="EMBL" id="CH473953">
    <property type="protein sequence ID" value="EDM12119.1"/>
    <property type="molecule type" value="Genomic_DNA"/>
</dbReference>
<proteinExistence type="predicted"/>
<name>A6HY38_RAT</name>
<reference evidence="2" key="1">
    <citation type="submission" date="2005-09" db="EMBL/GenBank/DDBJ databases">
        <authorList>
            <person name="Mural R.J."/>
            <person name="Li P.W."/>
            <person name="Adams M.D."/>
            <person name="Amanatides P.G."/>
            <person name="Baden-Tillson H."/>
            <person name="Barnstead M."/>
            <person name="Chin S.H."/>
            <person name="Dew I."/>
            <person name="Evans C.A."/>
            <person name="Ferriera S."/>
            <person name="Flanigan M."/>
            <person name="Fosler C."/>
            <person name="Glodek A."/>
            <person name="Gu Z."/>
            <person name="Holt R.A."/>
            <person name="Jennings D."/>
            <person name="Kraft C.L."/>
            <person name="Lu F."/>
            <person name="Nguyen T."/>
            <person name="Nusskern D.R."/>
            <person name="Pfannkoch C.M."/>
            <person name="Sitter C."/>
            <person name="Sutton G.G."/>
            <person name="Venter J.C."/>
            <person name="Wang Z."/>
            <person name="Woodage T."/>
            <person name="Zheng X.H."/>
            <person name="Zhong F."/>
        </authorList>
    </citation>
    <scope>NUCLEOTIDE SEQUENCE [LARGE SCALE GENOMIC DNA]</scope>
    <source>
        <strain>BN</strain>
        <strain evidence="2">Sprague-Dawley</strain>
    </source>
</reference>
<dbReference type="Proteomes" id="UP000234681">
    <property type="component" value="Chromosome 1"/>
</dbReference>
<evidence type="ECO:0000313" key="2">
    <source>
        <dbReference type="Proteomes" id="UP000234681"/>
    </source>
</evidence>
<organism evidence="1 2">
    <name type="scientific">Rattus norvegicus</name>
    <name type="common">Rat</name>
    <dbReference type="NCBI Taxonomy" id="10116"/>
    <lineage>
        <taxon>Eukaryota</taxon>
        <taxon>Metazoa</taxon>
        <taxon>Chordata</taxon>
        <taxon>Craniata</taxon>
        <taxon>Vertebrata</taxon>
        <taxon>Euteleostomi</taxon>
        <taxon>Mammalia</taxon>
        <taxon>Eutheria</taxon>
        <taxon>Euarchontoglires</taxon>
        <taxon>Glires</taxon>
        <taxon>Rodentia</taxon>
        <taxon>Myomorpha</taxon>
        <taxon>Muroidea</taxon>
        <taxon>Muridae</taxon>
        <taxon>Murinae</taxon>
        <taxon>Rattus</taxon>
    </lineage>
</organism>
<sequence length="24" mass="2793">MFSSPLQLVRHENHPCPWAALPDF</sequence>